<evidence type="ECO:0000313" key="2">
    <source>
        <dbReference type="Proteomes" id="UP000011529"/>
    </source>
</evidence>
<dbReference type="Proteomes" id="UP000011529">
    <property type="component" value="Unassembled WGS sequence"/>
</dbReference>
<organism evidence="1 2">
    <name type="scientific">Rhodopirellula europaea 6C</name>
    <dbReference type="NCBI Taxonomy" id="1263867"/>
    <lineage>
        <taxon>Bacteria</taxon>
        <taxon>Pseudomonadati</taxon>
        <taxon>Planctomycetota</taxon>
        <taxon>Planctomycetia</taxon>
        <taxon>Pirellulales</taxon>
        <taxon>Pirellulaceae</taxon>
        <taxon>Rhodopirellula</taxon>
    </lineage>
</organism>
<keyword evidence="2" id="KW-1185">Reference proteome</keyword>
<comment type="caution">
    <text evidence="1">The sequence shown here is derived from an EMBL/GenBank/DDBJ whole genome shotgun (WGS) entry which is preliminary data.</text>
</comment>
<proteinExistence type="predicted"/>
<evidence type="ECO:0000313" key="1">
    <source>
        <dbReference type="EMBL" id="EMB16929.1"/>
    </source>
</evidence>
<name>M2B3Z3_9BACT</name>
<reference evidence="1" key="2">
    <citation type="journal article" date="2013" name="Mar. Genomics">
        <title>Expression of sulfatases in Rhodopirellula baltica and the diversity of sulfatases in the genus Rhodopirellula.</title>
        <authorList>
            <person name="Wegner C.E."/>
            <person name="Richter-Heitmann T."/>
            <person name="Klindworth A."/>
            <person name="Klockow C."/>
            <person name="Richter M."/>
            <person name="Achstetter T."/>
            <person name="Glockner F.O."/>
            <person name="Harder J."/>
        </authorList>
    </citation>
    <scope>NUCLEOTIDE SEQUENCE [LARGE SCALE GENOMIC DNA]</scope>
    <source>
        <strain evidence="1">6C</strain>
    </source>
</reference>
<accession>M2B3Z3</accession>
<dbReference type="EMBL" id="ANMO01000113">
    <property type="protein sequence ID" value="EMB16929.1"/>
    <property type="molecule type" value="Genomic_DNA"/>
</dbReference>
<gene>
    <name evidence="1" type="ORF">RE6C_02332</name>
</gene>
<dbReference type="AlphaFoldDB" id="M2B3Z3"/>
<sequence>MRSGVVLSLTSVLRTSILCGYAQFARISSRHAQMADSFLSGWA</sequence>
<protein>
    <submittedName>
        <fullName evidence="1">Uncharacterized protein</fullName>
    </submittedName>
</protein>
<reference evidence="1" key="1">
    <citation type="submission" date="2012-11" db="EMBL/GenBank/DDBJ databases">
        <title>Permanent draft genomes of Rhodopirellula europaea strain SH398 and 6C.</title>
        <authorList>
            <person name="Richter M."/>
            <person name="Richter-Heitmann T."/>
            <person name="Frank C."/>
            <person name="Harder J."/>
            <person name="Glockner F.O."/>
        </authorList>
    </citation>
    <scope>NUCLEOTIDE SEQUENCE</scope>
    <source>
        <strain evidence="1">6C</strain>
    </source>
</reference>
<dbReference type="PATRIC" id="fig|1263867.3.peg.2486"/>